<keyword evidence="3" id="KW-1185">Reference proteome</keyword>
<comment type="caution">
    <text evidence="2">The sequence shown here is derived from an EMBL/GenBank/DDBJ whole genome shotgun (WGS) entry which is preliminary data.</text>
</comment>
<dbReference type="AlphaFoldDB" id="A0AAV4LCL4"/>
<dbReference type="Pfam" id="PF13581">
    <property type="entry name" value="HATPase_c_2"/>
    <property type="match status" value="1"/>
</dbReference>
<sequence length="326" mass="37499">MRRLFKKVFQRSTEQKQYSQPPPLASGLTLHDVKQRAVIGYLARHMALRLNYEGADELFYLAFSRLTFENEPMSVVDRELPIHLAGLLYSWVQNREKITERLKELNLSLDVESCLIETYEKLKKQIKSEMPAFVPLSNEEEVVVNKKEPKETEVEEQTELKEWKIYRDVMYAVTQRKFLLISKDEIPQYKKGRILCEGEIKKRSDIPKCRNLAHKALQELSLNGVNVMGWILMISEAITNILKHAEEGRMTLVEDNGVIRVIVEDKGPGFSLKDLPNMTLLAGYSTKKSLGQGFTLMMKMAKQVLLYTSPKGSTIVLIMNKKEGES</sequence>
<proteinExistence type="predicted"/>
<protein>
    <recommendedName>
        <fullName evidence="1">Histidine kinase/HSP90-like ATPase domain-containing protein</fullName>
    </recommendedName>
</protein>
<gene>
    <name evidence="2" type="ORF">DNHGIG_11090</name>
</gene>
<dbReference type="InterPro" id="IPR003594">
    <property type="entry name" value="HATPase_dom"/>
</dbReference>
<evidence type="ECO:0000313" key="3">
    <source>
        <dbReference type="Proteomes" id="UP001057291"/>
    </source>
</evidence>
<name>A0AAV4LCL4_9BACL</name>
<feature type="domain" description="Histidine kinase/HSP90-like ATPase" evidence="1">
    <location>
        <begin position="209"/>
        <end position="318"/>
    </location>
</feature>
<dbReference type="InterPro" id="IPR036890">
    <property type="entry name" value="HATPase_C_sf"/>
</dbReference>
<accession>A0AAV4LCL4</accession>
<dbReference type="SUPFAM" id="SSF55874">
    <property type="entry name" value="ATPase domain of HSP90 chaperone/DNA topoisomerase II/histidine kinase"/>
    <property type="match status" value="1"/>
</dbReference>
<dbReference type="RefSeq" id="WP_282198751.1">
    <property type="nucleotide sequence ID" value="NZ_BOQE01000001.1"/>
</dbReference>
<evidence type="ECO:0000313" key="2">
    <source>
        <dbReference type="EMBL" id="GIM45560.1"/>
    </source>
</evidence>
<evidence type="ECO:0000259" key="1">
    <source>
        <dbReference type="Pfam" id="PF13581"/>
    </source>
</evidence>
<dbReference type="EMBL" id="BOQE01000001">
    <property type="protein sequence ID" value="GIM45560.1"/>
    <property type="molecule type" value="Genomic_DNA"/>
</dbReference>
<reference evidence="2" key="1">
    <citation type="journal article" date="2023" name="Int. J. Syst. Evol. Microbiol.">
        <title>Collibacillus ludicampi gen. nov., sp. nov., a new soil bacterium of the family Alicyclobacillaceae.</title>
        <authorList>
            <person name="Jojima T."/>
            <person name="Ioku Y."/>
            <person name="Fukuta Y."/>
            <person name="Shirasaka N."/>
            <person name="Matsumura Y."/>
            <person name="Mori M."/>
        </authorList>
    </citation>
    <scope>NUCLEOTIDE SEQUENCE</scope>
    <source>
        <strain evidence="2">TP075</strain>
    </source>
</reference>
<dbReference type="Proteomes" id="UP001057291">
    <property type="component" value="Unassembled WGS sequence"/>
</dbReference>
<dbReference type="Gene3D" id="3.30.565.10">
    <property type="entry name" value="Histidine kinase-like ATPase, C-terminal domain"/>
    <property type="match status" value="1"/>
</dbReference>
<organism evidence="2 3">
    <name type="scientific">Collibacillus ludicampi</name>
    <dbReference type="NCBI Taxonomy" id="2771369"/>
    <lineage>
        <taxon>Bacteria</taxon>
        <taxon>Bacillati</taxon>
        <taxon>Bacillota</taxon>
        <taxon>Bacilli</taxon>
        <taxon>Bacillales</taxon>
        <taxon>Alicyclobacillaceae</taxon>
        <taxon>Collibacillus</taxon>
    </lineage>
</organism>